<evidence type="ECO:0000313" key="2">
    <source>
        <dbReference type="EMBL" id="MBK1631634.1"/>
    </source>
</evidence>
<dbReference type="RefSeq" id="WP_200238166.1">
    <property type="nucleotide sequence ID" value="NZ_NRRV01000029.1"/>
</dbReference>
<feature type="transmembrane region" description="Helical" evidence="1">
    <location>
        <begin position="9"/>
        <end position="29"/>
    </location>
</feature>
<organism evidence="2 3">
    <name type="scientific">Thiohalocapsa halophila</name>
    <dbReference type="NCBI Taxonomy" id="69359"/>
    <lineage>
        <taxon>Bacteria</taxon>
        <taxon>Pseudomonadati</taxon>
        <taxon>Pseudomonadota</taxon>
        <taxon>Gammaproteobacteria</taxon>
        <taxon>Chromatiales</taxon>
        <taxon>Chromatiaceae</taxon>
        <taxon>Thiohalocapsa</taxon>
    </lineage>
</organism>
<keyword evidence="1" id="KW-0472">Membrane</keyword>
<sequence length="86" mass="9464">MNHCKDCRALWPFGFALALAMLVSFPAWATFNLMALSATMQIAGTALVFAISAGGLMLYVRWCMRRNCALRRALGQQRARLAAAAR</sequence>
<accession>A0ABS1CID0</accession>
<feature type="transmembrane region" description="Helical" evidence="1">
    <location>
        <begin position="41"/>
        <end position="62"/>
    </location>
</feature>
<proteinExistence type="predicted"/>
<gene>
    <name evidence="2" type="ORF">CKO31_12945</name>
</gene>
<evidence type="ECO:0000256" key="1">
    <source>
        <dbReference type="SAM" id="Phobius"/>
    </source>
</evidence>
<name>A0ABS1CID0_9GAMM</name>
<comment type="caution">
    <text evidence="2">The sequence shown here is derived from an EMBL/GenBank/DDBJ whole genome shotgun (WGS) entry which is preliminary data.</text>
</comment>
<protein>
    <recommendedName>
        <fullName evidence="4">DUF3624 domain-containing protein</fullName>
    </recommendedName>
</protein>
<dbReference type="EMBL" id="NRRV01000029">
    <property type="protein sequence ID" value="MBK1631634.1"/>
    <property type="molecule type" value="Genomic_DNA"/>
</dbReference>
<keyword evidence="3" id="KW-1185">Reference proteome</keyword>
<keyword evidence="1" id="KW-1133">Transmembrane helix</keyword>
<reference evidence="2 3" key="1">
    <citation type="journal article" date="2020" name="Microorganisms">
        <title>Osmotic Adaptation and Compatible Solute Biosynthesis of Phototrophic Bacteria as Revealed from Genome Analyses.</title>
        <authorList>
            <person name="Imhoff J.F."/>
            <person name="Rahn T."/>
            <person name="Kunzel S."/>
            <person name="Keller A."/>
            <person name="Neulinger S.C."/>
        </authorList>
    </citation>
    <scope>NUCLEOTIDE SEQUENCE [LARGE SCALE GENOMIC DNA]</scope>
    <source>
        <strain evidence="2 3">DSM 6210</strain>
    </source>
</reference>
<dbReference type="Proteomes" id="UP000748752">
    <property type="component" value="Unassembled WGS sequence"/>
</dbReference>
<keyword evidence="1" id="KW-0812">Transmembrane</keyword>
<evidence type="ECO:0000313" key="3">
    <source>
        <dbReference type="Proteomes" id="UP000748752"/>
    </source>
</evidence>
<evidence type="ECO:0008006" key="4">
    <source>
        <dbReference type="Google" id="ProtNLM"/>
    </source>
</evidence>